<gene>
    <name evidence="4" type="ORF">ACJMK2_017886</name>
</gene>
<reference evidence="4 5" key="1">
    <citation type="submission" date="2024-11" db="EMBL/GenBank/DDBJ databases">
        <title>Chromosome-level genome assembly of the freshwater bivalve Anodonta woodiana.</title>
        <authorList>
            <person name="Chen X."/>
        </authorList>
    </citation>
    <scope>NUCLEOTIDE SEQUENCE [LARGE SCALE GENOMIC DNA]</scope>
    <source>
        <strain evidence="4">MN2024</strain>
        <tissue evidence="4">Gills</tissue>
    </source>
</reference>
<dbReference type="CDD" id="cd00051">
    <property type="entry name" value="EFh"/>
    <property type="match status" value="1"/>
</dbReference>
<evidence type="ECO:0000256" key="2">
    <source>
        <dbReference type="ARBA" id="ARBA00022837"/>
    </source>
</evidence>
<dbReference type="Gene3D" id="1.10.238.10">
    <property type="entry name" value="EF-hand"/>
    <property type="match status" value="2"/>
</dbReference>
<feature type="domain" description="EF-hand" evidence="3">
    <location>
        <begin position="106"/>
        <end position="138"/>
    </location>
</feature>
<dbReference type="SUPFAM" id="SSF47473">
    <property type="entry name" value="EF-hand"/>
    <property type="match status" value="1"/>
</dbReference>
<dbReference type="PANTHER" id="PTHR23048:SF0">
    <property type="entry name" value="CALMODULIN LIKE 3"/>
    <property type="match status" value="1"/>
</dbReference>
<dbReference type="Pfam" id="PF13499">
    <property type="entry name" value="EF-hand_7"/>
    <property type="match status" value="2"/>
</dbReference>
<feature type="domain" description="EF-hand" evidence="3">
    <location>
        <begin position="44"/>
        <end position="79"/>
    </location>
</feature>
<dbReference type="InterPro" id="IPR018247">
    <property type="entry name" value="EF_Hand_1_Ca_BS"/>
</dbReference>
<dbReference type="PROSITE" id="PS50222">
    <property type="entry name" value="EF_HAND_2"/>
    <property type="match status" value="3"/>
</dbReference>
<feature type="domain" description="EF-hand" evidence="3">
    <location>
        <begin position="8"/>
        <end position="43"/>
    </location>
</feature>
<dbReference type="PANTHER" id="PTHR23048">
    <property type="entry name" value="MYOSIN LIGHT CHAIN 1, 3"/>
    <property type="match status" value="1"/>
</dbReference>
<dbReference type="FunFam" id="1.10.238.10:FF:000178">
    <property type="entry name" value="Calmodulin-2 A"/>
    <property type="match status" value="1"/>
</dbReference>
<comment type="caution">
    <text evidence="4">The sequence shown here is derived from an EMBL/GenBank/DDBJ whole genome shotgun (WGS) entry which is preliminary data.</text>
</comment>
<evidence type="ECO:0000256" key="1">
    <source>
        <dbReference type="ARBA" id="ARBA00022737"/>
    </source>
</evidence>
<protein>
    <recommendedName>
        <fullName evidence="3">EF-hand domain-containing protein</fullName>
    </recommendedName>
</protein>
<name>A0ABD3UDS6_SINWO</name>
<evidence type="ECO:0000313" key="4">
    <source>
        <dbReference type="EMBL" id="KAL3846946.1"/>
    </source>
</evidence>
<keyword evidence="1" id="KW-0677">Repeat</keyword>
<keyword evidence="2" id="KW-0106">Calcium</keyword>
<keyword evidence="5" id="KW-1185">Reference proteome</keyword>
<dbReference type="InterPro" id="IPR002048">
    <property type="entry name" value="EF_hand_dom"/>
</dbReference>
<dbReference type="SMART" id="SM00054">
    <property type="entry name" value="EFh"/>
    <property type="match status" value="3"/>
</dbReference>
<dbReference type="PROSITE" id="PS00018">
    <property type="entry name" value="EF_HAND_1"/>
    <property type="match status" value="3"/>
</dbReference>
<dbReference type="EMBL" id="JBJQND010000016">
    <property type="protein sequence ID" value="KAL3846946.1"/>
    <property type="molecule type" value="Genomic_DNA"/>
</dbReference>
<proteinExistence type="predicted"/>
<accession>A0ABD3UDS6</accession>
<evidence type="ECO:0000313" key="5">
    <source>
        <dbReference type="Proteomes" id="UP001634394"/>
    </source>
</evidence>
<dbReference type="InterPro" id="IPR050230">
    <property type="entry name" value="CALM/Myosin/TropC-like"/>
</dbReference>
<dbReference type="InterPro" id="IPR011992">
    <property type="entry name" value="EF-hand-dom_pair"/>
</dbReference>
<dbReference type="Proteomes" id="UP001634394">
    <property type="component" value="Unassembled WGS sequence"/>
</dbReference>
<sequence length="138" mass="15425">MASQISPEEIEQYKKAFSVFDKDGDGKISTEDLKAVLGSLGHMPSQAMLEDIMHEVDNDGNGTIELDEFLEMMNSKIDFTESESDKSGFITASVLQEVMTNIGDKLTYKEAEDMIEEIDTDGDGKVTFDDFQDMMTKE</sequence>
<dbReference type="GO" id="GO:0043226">
    <property type="term" value="C:organelle"/>
    <property type="evidence" value="ECO:0007669"/>
    <property type="project" value="UniProtKB-ARBA"/>
</dbReference>
<organism evidence="4 5">
    <name type="scientific">Sinanodonta woodiana</name>
    <name type="common">Chinese pond mussel</name>
    <name type="synonym">Anodonta woodiana</name>
    <dbReference type="NCBI Taxonomy" id="1069815"/>
    <lineage>
        <taxon>Eukaryota</taxon>
        <taxon>Metazoa</taxon>
        <taxon>Spiralia</taxon>
        <taxon>Lophotrochozoa</taxon>
        <taxon>Mollusca</taxon>
        <taxon>Bivalvia</taxon>
        <taxon>Autobranchia</taxon>
        <taxon>Heteroconchia</taxon>
        <taxon>Palaeoheterodonta</taxon>
        <taxon>Unionida</taxon>
        <taxon>Unionoidea</taxon>
        <taxon>Unionidae</taxon>
        <taxon>Unioninae</taxon>
        <taxon>Sinanodonta</taxon>
    </lineage>
</organism>
<evidence type="ECO:0000259" key="3">
    <source>
        <dbReference type="PROSITE" id="PS50222"/>
    </source>
</evidence>
<dbReference type="AlphaFoldDB" id="A0ABD3UDS6"/>